<organism evidence="7 8">
    <name type="scientific">Candidatus Magnetoglobus multicellularis str. Araruama</name>
    <dbReference type="NCBI Taxonomy" id="890399"/>
    <lineage>
        <taxon>Bacteria</taxon>
        <taxon>Pseudomonadati</taxon>
        <taxon>Thermodesulfobacteriota</taxon>
        <taxon>Desulfobacteria</taxon>
        <taxon>Desulfobacterales</taxon>
        <taxon>Desulfobacteraceae</taxon>
        <taxon>Candidatus Magnetoglobus</taxon>
    </lineage>
</organism>
<evidence type="ECO:0000259" key="5">
    <source>
        <dbReference type="Pfam" id="PF07992"/>
    </source>
</evidence>
<keyword evidence="3" id="KW-0285">Flavoprotein</keyword>
<dbReference type="InterPro" id="IPR041575">
    <property type="entry name" value="Rubredoxin_C"/>
</dbReference>
<dbReference type="SUPFAM" id="SSF51905">
    <property type="entry name" value="FAD/NAD(P)-binding domain"/>
    <property type="match status" value="1"/>
</dbReference>
<protein>
    <submittedName>
        <fullName evidence="7">Nox3</fullName>
    </submittedName>
</protein>
<comment type="caution">
    <text evidence="7">The sequence shown here is derived from an EMBL/GenBank/DDBJ whole genome shotgun (WGS) entry which is preliminary data.</text>
</comment>
<dbReference type="Gene3D" id="3.30.390.30">
    <property type="match status" value="1"/>
</dbReference>
<feature type="domain" description="NADH-rubredoxin oxidoreductase C-terminal" evidence="6">
    <location>
        <begin position="174"/>
        <end position="238"/>
    </location>
</feature>
<keyword evidence="4" id="KW-0274">FAD</keyword>
<evidence type="ECO:0000313" key="7">
    <source>
        <dbReference type="EMBL" id="ETR68218.1"/>
    </source>
</evidence>
<feature type="domain" description="FAD/NAD(P)-binding" evidence="5">
    <location>
        <begin position="18"/>
        <end position="149"/>
    </location>
</feature>
<gene>
    <name evidence="7" type="ORF">OMM_04689</name>
</gene>
<dbReference type="Gene3D" id="3.50.50.60">
    <property type="entry name" value="FAD/NAD(P)-binding domain"/>
    <property type="match status" value="2"/>
</dbReference>
<evidence type="ECO:0000256" key="3">
    <source>
        <dbReference type="ARBA" id="ARBA00022630"/>
    </source>
</evidence>
<reference evidence="8" key="1">
    <citation type="submission" date="2012-11" db="EMBL/GenBank/DDBJ databases">
        <authorList>
            <person name="Lucero-Rivera Y.E."/>
            <person name="Tovar-Ramirez D."/>
        </authorList>
    </citation>
    <scope>NUCLEOTIDE SEQUENCE [LARGE SCALE GENOMIC DNA]</scope>
    <source>
        <strain evidence="8">Araruama</strain>
    </source>
</reference>
<dbReference type="InterPro" id="IPR036188">
    <property type="entry name" value="FAD/NAD-bd_sf"/>
</dbReference>
<dbReference type="Pfam" id="PF07992">
    <property type="entry name" value="Pyr_redox_2"/>
    <property type="match status" value="1"/>
</dbReference>
<accession>A0A1V1P092</accession>
<dbReference type="InterPro" id="IPR050260">
    <property type="entry name" value="FAD-bd_OxRdtase"/>
</dbReference>
<dbReference type="Pfam" id="PF18267">
    <property type="entry name" value="Rubredoxin_C"/>
    <property type="match status" value="1"/>
</dbReference>
<dbReference type="PANTHER" id="PTHR43429">
    <property type="entry name" value="PYRIDINE NUCLEOTIDE-DISULFIDE OXIDOREDUCTASE DOMAIN-CONTAINING"/>
    <property type="match status" value="1"/>
</dbReference>
<evidence type="ECO:0000256" key="1">
    <source>
        <dbReference type="ARBA" id="ARBA00001974"/>
    </source>
</evidence>
<evidence type="ECO:0000256" key="4">
    <source>
        <dbReference type="ARBA" id="ARBA00022827"/>
    </source>
</evidence>
<dbReference type="PANTHER" id="PTHR43429:SF3">
    <property type="entry name" value="NITRITE REDUCTASE [NAD(P)H]"/>
    <property type="match status" value="1"/>
</dbReference>
<dbReference type="EMBL" id="ATBP01001030">
    <property type="protein sequence ID" value="ETR68218.1"/>
    <property type="molecule type" value="Genomic_DNA"/>
</dbReference>
<comment type="cofactor">
    <cofactor evidence="1">
        <name>FAD</name>
        <dbReference type="ChEBI" id="CHEBI:57692"/>
    </cofactor>
</comment>
<sequence length="262" mass="28393">MRDYYKYLIIGASAAGMTAVVYSPEVLSQLMDPDDALLIRKALDDAGLEIITGVNATVIKSEKGKVDGIMLDNSVELPCQMVCVGKGVKPNVDFLTGSKVTVNKGIVSNIYTASNCPDIYTAGDVAVTFDPATGTPMKTALWTNAVEMGRCAGKNMAGIKTAYTGTFGILNATQVADVPFVSMGTVHTKQDKFDVYRMTTATSYRKLVFNADGNQLVGAVFVGNIQNAGLYRYVIREKMEIKRIKQYIIDHSLHYGLVSLKC</sequence>
<comment type="similarity">
    <text evidence="2">Belongs to the FAD-dependent oxidoreductase family.</text>
</comment>
<evidence type="ECO:0000313" key="8">
    <source>
        <dbReference type="Proteomes" id="UP000189670"/>
    </source>
</evidence>
<proteinExistence type="inferred from homology"/>
<dbReference type="InterPro" id="IPR016156">
    <property type="entry name" value="FAD/NAD-linked_Rdtase_dimer_sf"/>
</dbReference>
<dbReference type="AlphaFoldDB" id="A0A1V1P092"/>
<evidence type="ECO:0000259" key="6">
    <source>
        <dbReference type="Pfam" id="PF18267"/>
    </source>
</evidence>
<dbReference type="InterPro" id="IPR023753">
    <property type="entry name" value="FAD/NAD-binding_dom"/>
</dbReference>
<dbReference type="GO" id="GO:0016491">
    <property type="term" value="F:oxidoreductase activity"/>
    <property type="evidence" value="ECO:0007669"/>
    <property type="project" value="InterPro"/>
</dbReference>
<name>A0A1V1P092_9BACT</name>
<evidence type="ECO:0000256" key="2">
    <source>
        <dbReference type="ARBA" id="ARBA00006442"/>
    </source>
</evidence>
<dbReference type="Proteomes" id="UP000189670">
    <property type="component" value="Unassembled WGS sequence"/>
</dbReference>